<dbReference type="EMBL" id="LR746281">
    <property type="protein sequence ID" value="CAA7410691.1"/>
    <property type="molecule type" value="Genomic_DNA"/>
</dbReference>
<feature type="region of interest" description="Disordered" evidence="1">
    <location>
        <begin position="1088"/>
        <end position="1116"/>
    </location>
</feature>
<dbReference type="InterPro" id="IPR026847">
    <property type="entry name" value="VPS13"/>
</dbReference>
<evidence type="ECO:0000313" key="5">
    <source>
        <dbReference type="Proteomes" id="UP000663760"/>
    </source>
</evidence>
<dbReference type="GO" id="GO:0045053">
    <property type="term" value="P:protein retention in Golgi apparatus"/>
    <property type="evidence" value="ECO:0007669"/>
    <property type="project" value="TreeGrafter"/>
</dbReference>
<name>A0A7I8LKS0_SPIIN</name>
<evidence type="ECO:0000259" key="2">
    <source>
        <dbReference type="Pfam" id="PF25036"/>
    </source>
</evidence>
<reference evidence="4" key="1">
    <citation type="submission" date="2020-02" db="EMBL/GenBank/DDBJ databases">
        <authorList>
            <person name="Scholz U."/>
            <person name="Mascher M."/>
            <person name="Fiebig A."/>
        </authorList>
    </citation>
    <scope>NUCLEOTIDE SEQUENCE</scope>
</reference>
<proteinExistence type="predicted"/>
<feature type="domain" description="Vacuolar protein sorting-associated protein 13 VPS13 adaptor binding" evidence="2">
    <location>
        <begin position="1994"/>
        <end position="2256"/>
    </location>
</feature>
<feature type="region of interest" description="Disordered" evidence="1">
    <location>
        <begin position="29"/>
        <end position="49"/>
    </location>
</feature>
<dbReference type="PANTHER" id="PTHR16166">
    <property type="entry name" value="VACUOLAR PROTEIN SORTING-ASSOCIATED PROTEIN VPS13"/>
    <property type="match status" value="1"/>
</dbReference>
<dbReference type="PANTHER" id="PTHR16166:SF143">
    <property type="entry name" value="PROTEIN SORTING-ASSOCIATED PROTEIN, PUTATIVE (DUF1162)-RELATED"/>
    <property type="match status" value="1"/>
</dbReference>
<dbReference type="Proteomes" id="UP000663760">
    <property type="component" value="Chromosome 18"/>
</dbReference>
<evidence type="ECO:0000313" key="4">
    <source>
        <dbReference type="EMBL" id="CAA7410691.1"/>
    </source>
</evidence>
<organism evidence="4 5">
    <name type="scientific">Spirodela intermedia</name>
    <name type="common">Intermediate duckweed</name>
    <dbReference type="NCBI Taxonomy" id="51605"/>
    <lineage>
        <taxon>Eukaryota</taxon>
        <taxon>Viridiplantae</taxon>
        <taxon>Streptophyta</taxon>
        <taxon>Embryophyta</taxon>
        <taxon>Tracheophyta</taxon>
        <taxon>Spermatophyta</taxon>
        <taxon>Magnoliopsida</taxon>
        <taxon>Liliopsida</taxon>
        <taxon>Araceae</taxon>
        <taxon>Lemnoideae</taxon>
        <taxon>Spirodela</taxon>
    </lineage>
</organism>
<dbReference type="Pfam" id="PF25036">
    <property type="entry name" value="VPS13_VAB"/>
    <property type="match status" value="1"/>
</dbReference>
<evidence type="ECO:0000256" key="1">
    <source>
        <dbReference type="SAM" id="MobiDB-lite"/>
    </source>
</evidence>
<accession>A0A7I8LKS0</accession>
<protein>
    <submittedName>
        <fullName evidence="4">Uncharacterized protein</fullName>
    </submittedName>
</protein>
<dbReference type="InterPro" id="IPR056748">
    <property type="entry name" value="VPS13-like_C"/>
</dbReference>
<dbReference type="OrthoDB" id="428159at2759"/>
<dbReference type="InterPro" id="IPR009543">
    <property type="entry name" value="VPS13_VAB"/>
</dbReference>
<dbReference type="GO" id="GO:0006623">
    <property type="term" value="P:protein targeting to vacuole"/>
    <property type="evidence" value="ECO:0007669"/>
    <property type="project" value="TreeGrafter"/>
</dbReference>
<sequence>MDRECEIDEILSYRSTAENQLQDFMLQKKDSGTGTSDVHNSQEKGQNDERSFTRLRGWLNWLSLGMLGVGGTADSSSFAGVVSDEIIKDIYEATDSHPLPAYSIGESSQRNNILSSLVKFDIDHFTMTISSRIGSQLIRLDCSHGEHASGNWKHPRSTYIRRGKLNVWKGHNKKKNKNFHRASPVAVITSLQSMKERLAGDDWGDQSAEGLIQVQISDGGLSSTNTPCFCAHIKAPPIGRTFDLSIEAVLQCIEISYDLDFLKYVLEFQSALGSVQFQNQRVMSSFNDFVQVNARVLSKAEYIFLTRKKVIWDVSVRDVNVKVPQICNGSESHIMAHCTVHLLDVHISPMVFGILSKLGSMKNEEVIEKGNELHAASTHSKGLNLSWYSASTELNHFNLYVDLEDDSDQSSMMKISGEGASKDRPSSYILCSSRSSALAESQSSHDEELRLNRSETARAGQCSLGDECFGFHYQAHKSGSTAHHNVVGLLQESYIRIFAHGNHSYDASSRSSLQDFLESDKINDKSSVSDNELHNYGLLGLSDSPFNQFPSTNTSSAGFSCGTGRPFFQSLPRKRSDYILNEESPTIRMADINKKPESIPGIGSNEDHACLNSESSDIFTADFNLREVRVHFHDSSSVLATLSCSSFGLSFSFEGVDSWDAFCQSDGLNLTSPWSTSSWSSPNVSELVWGPSSPTMSSTLNVHVKKFRNDAEFLLTETYIMLQRVSCILSPEFLAMVIGYFSLPDWTPQTKGFHAAEDEKFESAQSEYCHMGYRFEILDSSLIFPVENKDYCLQLGLPKLSGSFIPTIHSVGALRDVPADCVIPEINISDVLHLVDVSIRGASLAVVLLDDGRVRLMSGEHSCSRNVTLLSLLDADFWIRIPLGTAPEDEKNAVPTSIMVKADACNLVIEDEWFVRGLEAMGTSIDQLSIVVDESKNFKSDALQFIQLKRKLKETNAVTNLSAEIPIDIRICANALSLKLMRSASSELVAVVNTKVILSALLRTELVHKIDADIMHIILHSSLNSVVLLSFVSEDFSTSVMSINFARSDERGNELQLCIPALDIWLHLSDWTKVIDLVNACEGLSGGPSRSPLDCSPSESESQNDPEAPGILPSCAQTDTTREEVDLIVKSNKMVLSLHLPIEQMEKPMGTKEVSESLELWKNILGESMPSFQGLHSQYLTFTLHSRDTKLTVAAEIHGKPEKFCLTISDVKVETLDMNLLQEMIKISKDIRFATSGTDNWDMPLHLVFFHVHFTRLSLLLSDQRLRSCGSIFDITCKNMLVEGKTATKLSVESQLSVNYKNFQKVMWEPFIEPWSFRVELIQYVNSGFPSRPDTRDIFLSSQQELNLNITEPVVEAIFLLHRMANNTADTNGPYKCHESGGQLALEFSHNVLRKQAPYIICNETSLPFSFWVSYGPSNSESNSVMSMKQGNTVQPGFSVPIYVEEPPETHLPKKASYSSERLLERKMNPVAHHLISVQLDGTSNPSKPMSMDLVGISYFDINFSKSRATETAVVTDEEASLKGRDNESYITDPSSGLVVPVVFDVSMHCYSKMVRLYSTVLLLNATSKSLELRFDIPFGVSPKRLSMFKRKKILLLVDPSNHYLNNGQSMKTIFSSQILGPIQPGQEFPLPVHLAEAVGMRWRPVDSNYFWSEAHSLSKILSHENRLGFMRSFVCYPSFPKSDPFRCCISIEDRSVIYPYGSKGGSSLHINTTSDEAKISGQDMLNHGKSAKIFIRQVRLTTPLLVKNNLPSPLSLTIDSGGVITSICLSEVDAASIFQIDSTHDLEITFHLEAYNPVISKFPRAETFTAMAKLHETKFVTSDRLTFYPSKHNGPICVKVDKMMDAYCGAREICISVPFLVYNCTGLPLGIIDDDLQHKGHPHFIPCSYPLKGDENPSFGRHGISILTSGREMLTDPLGTSSNLGNLLNHHPMRSSKISEQRLFKTRSKHALAVDSPEDACDPSESAALDRIETTHAKFGCSGGRGSRPSSSANIKGMENEGKVKPFMYSPPSHLSENDLVVRLQKYSLQEHVTDDWNDTWSSPFSLVPAGGSTSVVIPQPGISDAFLVSVTSSQVSGDLTGMARAVIFQPRYVICNACCKHLYYKQKGTSDSHSVRLGVGQHSHLHWTDTTRDLLICIRFDERGGQWSGSFLPDCLGDAQVKVRNHVSGALDMVRVEIQNANMLINETKDVGVSTGNSGTYLILLSDDDSGFMPYRIDNFSMESLRIYQQKCETAEIMVHSYSSCQYAWDEPCCPHRLIVEVPGEHVLGTYNLDDVKEYPPVFLPSSSEKPERRFFVAVRAEGATKVLSIIDSRYHSLRDIDSLGTKGKRKLSQQEERNVDFSERMILHLPFIGISLINSSPQELVYATAKETTVTLMQSSDKQKMSFQMVSLQIDNQLPNAPYPILLSFDHDHGGSPSGLRNQDSILRIRMDDMMSASCEDTHESDLYFAASKWRKETSFVSFEYFNIRVAPLTIELEELVLLQFLAFLRSVSSSLENGILKNQHSELCTLEHDQGYKNHLPEDVDGEIYGMSMTSRQFHSYKEARFVERYTSPLPFVVPIGAPWQRISLLARHQKKIYIEAFELAPVSLTVSFSSNPWLMRKEDLLEAESFFHVRSIAFQRGLMALVDVEGVPFHLKELVLTNFMASRESIQEIVARHYTKQLLHEIYKVFGSAGLIGNPMGFARNVGIGIKDFLSVSSKGIVQSPTGLITGVAQGSKSLLGNTIYAMSSAASQFSKAVHKGIVALTFDEQVAGKMERQHNDHDSHAKGILNEFLEGLTGLLQSPIRGAEKHGLPGVVSGIVLGTAGLVARPMASILETTGKAAQSIRKRSSPHQSKRFRTRLPRPLARDLPLSPYSWEEAIGVSMLLEADSSRFKDEIFIKCRGLKQDGKFIIITERLVVIVLCSALVGLGKPGFLGVADVVWVIETEMTIDSIIHIDREAMVVNVVGSKVETLSRQKRNDGIMWNPPASVPLFQMSTELPDEETAEDVLQTLWSIKEQGDLRNRSVLVCLPSRKGKLASLFPSILLWTARGRDILSQSIRGSCKKESLLYPLLLSLSAHLDVTASLIRSPHDLLHLK</sequence>
<feature type="domain" description="Intermembrane lipid transfer protein VPS13-like C-terminal" evidence="3">
    <location>
        <begin position="2846"/>
        <end position="2914"/>
    </location>
</feature>
<keyword evidence="5" id="KW-1185">Reference proteome</keyword>
<feature type="compositionally biased region" description="Basic and acidic residues" evidence="1">
    <location>
        <begin position="40"/>
        <end position="49"/>
    </location>
</feature>
<gene>
    <name evidence="4" type="ORF">SI8410_18021369</name>
</gene>
<evidence type="ECO:0000259" key="3">
    <source>
        <dbReference type="Pfam" id="PF25037"/>
    </source>
</evidence>
<dbReference type="Pfam" id="PF25037">
    <property type="entry name" value="VPS13_C"/>
    <property type="match status" value="1"/>
</dbReference>